<protein>
    <submittedName>
        <fullName evidence="3">Type II toxin-antitoxin system PemK/MazF family toxin</fullName>
    </submittedName>
</protein>
<dbReference type="AlphaFoldDB" id="A0A516PYG7"/>
<evidence type="ECO:0000313" key="4">
    <source>
        <dbReference type="Proteomes" id="UP000319263"/>
    </source>
</evidence>
<organism evidence="3 4">
    <name type="scientific">Microlunatus elymi</name>
    <dbReference type="NCBI Taxonomy" id="2596828"/>
    <lineage>
        <taxon>Bacteria</taxon>
        <taxon>Bacillati</taxon>
        <taxon>Actinomycetota</taxon>
        <taxon>Actinomycetes</taxon>
        <taxon>Propionibacteriales</taxon>
        <taxon>Propionibacteriaceae</taxon>
        <taxon>Microlunatus</taxon>
    </lineage>
</organism>
<dbReference type="Proteomes" id="UP000319263">
    <property type="component" value="Chromosome"/>
</dbReference>
<dbReference type="Gene3D" id="2.30.30.110">
    <property type="match status" value="1"/>
</dbReference>
<dbReference type="Pfam" id="PF02452">
    <property type="entry name" value="PemK_toxin"/>
    <property type="match status" value="1"/>
</dbReference>
<keyword evidence="4" id="KW-1185">Reference proteome</keyword>
<dbReference type="InterPro" id="IPR011067">
    <property type="entry name" value="Plasmid_toxin/cell-grow_inhib"/>
</dbReference>
<dbReference type="KEGG" id="mik:FOE78_10140"/>
<dbReference type="RefSeq" id="WP_143986183.1">
    <property type="nucleotide sequence ID" value="NZ_CP041692.1"/>
</dbReference>
<evidence type="ECO:0000256" key="1">
    <source>
        <dbReference type="ARBA" id="ARBA00007521"/>
    </source>
</evidence>
<name>A0A516PYG7_9ACTN</name>
<dbReference type="SUPFAM" id="SSF50118">
    <property type="entry name" value="Cell growth inhibitor/plasmid maintenance toxic component"/>
    <property type="match status" value="1"/>
</dbReference>
<comment type="similarity">
    <text evidence="1">Belongs to the PemK/MazF family.</text>
</comment>
<evidence type="ECO:0000313" key="3">
    <source>
        <dbReference type="EMBL" id="QDP96217.1"/>
    </source>
</evidence>
<proteinExistence type="inferred from homology"/>
<dbReference type="InterPro" id="IPR003477">
    <property type="entry name" value="PemK-like"/>
</dbReference>
<dbReference type="EMBL" id="CP041692">
    <property type="protein sequence ID" value="QDP96217.1"/>
    <property type="molecule type" value="Genomic_DNA"/>
</dbReference>
<dbReference type="OrthoDB" id="3196747at2"/>
<sequence length="108" mass="11914">MKRGDIWIGAGTGYASKPRPVLVIQNDRFDATDSVLVVPFTSADADAPLARLQVEPDATNGLDKRSWLQIDKLGPVKRVNLRSRLGELDEDLLRQLTPMITLFLGLGQ</sequence>
<evidence type="ECO:0000256" key="2">
    <source>
        <dbReference type="ARBA" id="ARBA00022649"/>
    </source>
</evidence>
<accession>A0A516PYG7</accession>
<gene>
    <name evidence="3" type="ORF">FOE78_10140</name>
</gene>
<reference evidence="3 4" key="1">
    <citation type="submission" date="2019-07" db="EMBL/GenBank/DDBJ databases">
        <title>Microlunatus dokdonensis sp. nov. isolated from the rhizospheric soil of the wild plant Elymus tsukushiensis.</title>
        <authorList>
            <person name="Ghim S.-Y."/>
            <person name="Hwang Y.-J."/>
            <person name="Son J.-S."/>
            <person name="Shin J.-H."/>
        </authorList>
    </citation>
    <scope>NUCLEOTIDE SEQUENCE [LARGE SCALE GENOMIC DNA]</scope>
    <source>
        <strain evidence="3 4">KUDC0627</strain>
    </source>
</reference>
<keyword evidence="2" id="KW-1277">Toxin-antitoxin system</keyword>
<dbReference type="GO" id="GO:0003677">
    <property type="term" value="F:DNA binding"/>
    <property type="evidence" value="ECO:0007669"/>
    <property type="project" value="InterPro"/>
</dbReference>